<accession>A0A9Q0K705</accession>
<feature type="compositionally biased region" description="Acidic residues" evidence="2">
    <location>
        <begin position="324"/>
        <end position="333"/>
    </location>
</feature>
<reference evidence="4" key="1">
    <citation type="journal article" date="2023" name="Plant J.">
        <title>The genome of the king protea, Protea cynaroides.</title>
        <authorList>
            <person name="Chang J."/>
            <person name="Duong T.A."/>
            <person name="Schoeman C."/>
            <person name="Ma X."/>
            <person name="Roodt D."/>
            <person name="Barker N."/>
            <person name="Li Z."/>
            <person name="Van de Peer Y."/>
            <person name="Mizrachi E."/>
        </authorList>
    </citation>
    <scope>NUCLEOTIDE SEQUENCE</scope>
    <source>
        <tissue evidence="4">Young leaves</tissue>
    </source>
</reference>
<feature type="compositionally biased region" description="Pro residues" evidence="2">
    <location>
        <begin position="704"/>
        <end position="713"/>
    </location>
</feature>
<dbReference type="EMBL" id="JAMYWD010000008">
    <property type="protein sequence ID" value="KAJ4964413.1"/>
    <property type="molecule type" value="Genomic_DNA"/>
</dbReference>
<evidence type="ECO:0000313" key="5">
    <source>
        <dbReference type="Proteomes" id="UP001141806"/>
    </source>
</evidence>
<dbReference type="OrthoDB" id="671678at2759"/>
<dbReference type="PANTHER" id="PTHR31099:SF28">
    <property type="entry name" value="F5J5.12"/>
    <property type="match status" value="1"/>
</dbReference>
<evidence type="ECO:0000256" key="2">
    <source>
        <dbReference type="SAM" id="MobiDB-lite"/>
    </source>
</evidence>
<dbReference type="InterPro" id="IPR007321">
    <property type="entry name" value="Transposase_28"/>
</dbReference>
<comment type="caution">
    <text evidence="4">The sequence shown here is derived from an EMBL/GenBank/DDBJ whole genome shotgun (WGS) entry which is preliminary data.</text>
</comment>
<gene>
    <name evidence="4" type="ORF">NE237_024352</name>
</gene>
<sequence>MDPRSGQSSPSNTPTHSHGPLCAASFVESKMTPAKIASLKNRCFIPPSIQLDVPNRVDRASYPFLNTMVVYEEMFSSGFRFPGHHLVYEILNHYGLAPTQLVPNGWAMIHAFIIYFRKLKIFPNLAMFRELFSLTPKMWRHPTTKLYVADGSYYFMSRASTRSKVIIGAPSSNHGWKFNFFFASIKKGESLEEKTELPIGNKWKFADTSRVNLRPKLTPEEKKILKGMEKVKPVKYKNLKQDTYLYKYGLVEGTDDDTWEEFIGVDAFQTARSKLISNCAASIVEDSEDPSTTTPKETPPHGIPAPQPSEGNKRKKDSSIVLSDDVDVTEEGEGLVTHSAKRAKKSAPAATQKQVSDVQESTPEVQVDTSLPTSSQRIEGQEQEKKAEGSLSGQRAPFFIPGWNLTTADGCIKDGLTAQSFVNYGCLPKDMDIISNLNMEEFRYASYSNVITLMNHTGRYWLEYDRAVSFGEAAREAQVEATQAQRDAEIVLNAEKKRVSDLQEMMTAREREAADLKAHADKAFEAAESAKRLYAELEKALAKEAFDEVQRLRSSNEALVIANLTAKTEREFFKSERDSLRVAYDALKTKKETLIVERDALTKKESSLQFELALLQEERKQIKEARIKDTEAILANFMEFQNFQKCVRFESAKTVRKAAEQFYNFASTLLPAHDLSRCSLLTKVLPDKFEKQPSATSAVDPGNLPYPPPTAVL</sequence>
<keyword evidence="1" id="KW-0175">Coiled coil</keyword>
<dbReference type="Proteomes" id="UP001141806">
    <property type="component" value="Unassembled WGS sequence"/>
</dbReference>
<proteinExistence type="predicted"/>
<feature type="compositionally biased region" description="Polar residues" evidence="2">
    <location>
        <begin position="1"/>
        <end position="16"/>
    </location>
</feature>
<keyword evidence="5" id="KW-1185">Reference proteome</keyword>
<feature type="region of interest" description="Disordered" evidence="2">
    <location>
        <begin position="1"/>
        <end position="20"/>
    </location>
</feature>
<evidence type="ECO:0000313" key="4">
    <source>
        <dbReference type="EMBL" id="KAJ4964413.1"/>
    </source>
</evidence>
<feature type="region of interest" description="Disordered" evidence="2">
    <location>
        <begin position="282"/>
        <end position="392"/>
    </location>
</feature>
<dbReference type="Pfam" id="PF04195">
    <property type="entry name" value="Transposase_28"/>
    <property type="match status" value="1"/>
</dbReference>
<feature type="region of interest" description="Disordered" evidence="2">
    <location>
        <begin position="692"/>
        <end position="713"/>
    </location>
</feature>
<protein>
    <recommendedName>
        <fullName evidence="3">Transposase (putative) gypsy type domain-containing protein</fullName>
    </recommendedName>
</protein>
<feature type="compositionally biased region" description="Polar residues" evidence="2">
    <location>
        <begin position="351"/>
        <end position="378"/>
    </location>
</feature>
<dbReference type="PANTHER" id="PTHR31099">
    <property type="entry name" value="OS06G0165300 PROTEIN"/>
    <property type="match status" value="1"/>
</dbReference>
<organism evidence="4 5">
    <name type="scientific">Protea cynaroides</name>
    <dbReference type="NCBI Taxonomy" id="273540"/>
    <lineage>
        <taxon>Eukaryota</taxon>
        <taxon>Viridiplantae</taxon>
        <taxon>Streptophyta</taxon>
        <taxon>Embryophyta</taxon>
        <taxon>Tracheophyta</taxon>
        <taxon>Spermatophyta</taxon>
        <taxon>Magnoliopsida</taxon>
        <taxon>Proteales</taxon>
        <taxon>Proteaceae</taxon>
        <taxon>Protea</taxon>
    </lineage>
</organism>
<feature type="coiled-coil region" evidence="1">
    <location>
        <begin position="584"/>
        <end position="628"/>
    </location>
</feature>
<name>A0A9Q0K705_9MAGN</name>
<evidence type="ECO:0000256" key="1">
    <source>
        <dbReference type="SAM" id="Coils"/>
    </source>
</evidence>
<dbReference type="AlphaFoldDB" id="A0A9Q0K705"/>
<evidence type="ECO:0000259" key="3">
    <source>
        <dbReference type="Pfam" id="PF04195"/>
    </source>
</evidence>
<feature type="domain" description="Transposase (putative) gypsy type" evidence="3">
    <location>
        <begin position="69"/>
        <end position="135"/>
    </location>
</feature>
<feature type="coiled-coil region" evidence="1">
    <location>
        <begin position="492"/>
        <end position="540"/>
    </location>
</feature>
<feature type="compositionally biased region" description="Basic and acidic residues" evidence="2">
    <location>
        <begin position="379"/>
        <end position="388"/>
    </location>
</feature>